<evidence type="ECO:0000313" key="2">
    <source>
        <dbReference type="EMBL" id="MDC8011886.1"/>
    </source>
</evidence>
<proteinExistence type="predicted"/>
<evidence type="ECO:0000256" key="1">
    <source>
        <dbReference type="SAM" id="Phobius"/>
    </source>
</evidence>
<name>A0A9X3YGR0_9GAMM</name>
<dbReference type="Proteomes" id="UP001139971">
    <property type="component" value="Unassembled WGS sequence"/>
</dbReference>
<protein>
    <submittedName>
        <fullName evidence="2">Uncharacterized protein</fullName>
    </submittedName>
</protein>
<dbReference type="RefSeq" id="WP_263543155.1">
    <property type="nucleotide sequence ID" value="NZ_JAOVZO020000003.1"/>
</dbReference>
<gene>
    <name evidence="2" type="ORF">OD750_004925</name>
</gene>
<comment type="caution">
    <text evidence="2">The sequence shown here is derived from an EMBL/GenBank/DDBJ whole genome shotgun (WGS) entry which is preliminary data.</text>
</comment>
<feature type="transmembrane region" description="Helical" evidence="1">
    <location>
        <begin position="112"/>
        <end position="134"/>
    </location>
</feature>
<keyword evidence="1" id="KW-0812">Transmembrane</keyword>
<dbReference type="EMBL" id="JAOVZO020000003">
    <property type="protein sequence ID" value="MDC8011886.1"/>
    <property type="molecule type" value="Genomic_DNA"/>
</dbReference>
<dbReference type="AlphaFoldDB" id="A0A9X3YGR0"/>
<evidence type="ECO:0000313" key="3">
    <source>
        <dbReference type="Proteomes" id="UP001139971"/>
    </source>
</evidence>
<reference evidence="2" key="1">
    <citation type="submission" date="2023-02" db="EMBL/GenBank/DDBJ databases">
        <title>Tahibacter soli sp. nov. isolated from soil.</title>
        <authorList>
            <person name="Baek J.H."/>
            <person name="Lee J.K."/>
            <person name="Choi D.G."/>
            <person name="Jeon C.O."/>
        </authorList>
    </citation>
    <scope>NUCLEOTIDE SEQUENCE</scope>
    <source>
        <strain evidence="2">BL</strain>
    </source>
</reference>
<keyword evidence="3" id="KW-1185">Reference proteome</keyword>
<keyword evidence="1" id="KW-1133">Transmembrane helix</keyword>
<accession>A0A9X3YGR0</accession>
<keyword evidence="1" id="KW-0472">Membrane</keyword>
<organism evidence="2 3">
    <name type="scientific">Tahibacter soli</name>
    <dbReference type="NCBI Taxonomy" id="2983605"/>
    <lineage>
        <taxon>Bacteria</taxon>
        <taxon>Pseudomonadati</taxon>
        <taxon>Pseudomonadota</taxon>
        <taxon>Gammaproteobacteria</taxon>
        <taxon>Lysobacterales</taxon>
        <taxon>Rhodanobacteraceae</taxon>
        <taxon>Tahibacter</taxon>
    </lineage>
</organism>
<sequence>MRQVYTSLRNENIDRVVELLNTHAIETTVSNRSSYKGADWKKFSYSQRPDVASWPQVWVVNANDQTRARELLREAGIEPPTRYSDEIPTLREETTRPYGPARHRSVASRARMAALAVVGIMSVMLALKSCQVYGDKPQPPKREVIPVKVQ</sequence>